<proteinExistence type="predicted"/>
<reference evidence="1 2" key="1">
    <citation type="journal article" date="2021" name="Elife">
        <title>Chloroplast acquisition without the gene transfer in kleptoplastic sea slugs, Plakobranchus ocellatus.</title>
        <authorList>
            <person name="Maeda T."/>
            <person name="Takahashi S."/>
            <person name="Yoshida T."/>
            <person name="Shimamura S."/>
            <person name="Takaki Y."/>
            <person name="Nagai Y."/>
            <person name="Toyoda A."/>
            <person name="Suzuki Y."/>
            <person name="Arimoto A."/>
            <person name="Ishii H."/>
            <person name="Satoh N."/>
            <person name="Nishiyama T."/>
            <person name="Hasebe M."/>
            <person name="Maruyama T."/>
            <person name="Minagawa J."/>
            <person name="Obokata J."/>
            <person name="Shigenobu S."/>
        </authorList>
    </citation>
    <scope>NUCLEOTIDE SEQUENCE [LARGE SCALE GENOMIC DNA]</scope>
</reference>
<protein>
    <submittedName>
        <fullName evidence="1">Endonuclease-reverse transcriptase</fullName>
    </submittedName>
</protein>
<gene>
    <name evidence="1" type="ORF">PoB_005824000</name>
</gene>
<organism evidence="1 2">
    <name type="scientific">Plakobranchus ocellatus</name>
    <dbReference type="NCBI Taxonomy" id="259542"/>
    <lineage>
        <taxon>Eukaryota</taxon>
        <taxon>Metazoa</taxon>
        <taxon>Spiralia</taxon>
        <taxon>Lophotrochozoa</taxon>
        <taxon>Mollusca</taxon>
        <taxon>Gastropoda</taxon>
        <taxon>Heterobranchia</taxon>
        <taxon>Euthyneura</taxon>
        <taxon>Panpulmonata</taxon>
        <taxon>Sacoglossa</taxon>
        <taxon>Placobranchoidea</taxon>
        <taxon>Plakobranchidae</taxon>
        <taxon>Plakobranchus</taxon>
    </lineage>
</organism>
<sequence length="85" mass="9862">MPISPKRQVYDQCVLPTMTYGCQTWSLTKATTQKLRVAQRAMERKILGIKLADRVKCSEIRKKNTNTRHRRLCGETKMEMGWTCG</sequence>
<dbReference type="GO" id="GO:0004519">
    <property type="term" value="F:endonuclease activity"/>
    <property type="evidence" value="ECO:0007669"/>
    <property type="project" value="UniProtKB-KW"/>
</dbReference>
<keyword evidence="1" id="KW-0378">Hydrolase</keyword>
<evidence type="ECO:0000313" key="1">
    <source>
        <dbReference type="EMBL" id="GFO31735.1"/>
    </source>
</evidence>
<dbReference type="EMBL" id="BLXT01006426">
    <property type="protein sequence ID" value="GFO31735.1"/>
    <property type="molecule type" value="Genomic_DNA"/>
</dbReference>
<dbReference type="AlphaFoldDB" id="A0AAV4CFX1"/>
<accession>A0AAV4CFX1</accession>
<evidence type="ECO:0000313" key="2">
    <source>
        <dbReference type="Proteomes" id="UP000735302"/>
    </source>
</evidence>
<comment type="caution">
    <text evidence="1">The sequence shown here is derived from an EMBL/GenBank/DDBJ whole genome shotgun (WGS) entry which is preliminary data.</text>
</comment>
<keyword evidence="2" id="KW-1185">Reference proteome</keyword>
<dbReference type="Proteomes" id="UP000735302">
    <property type="component" value="Unassembled WGS sequence"/>
</dbReference>
<keyword evidence="1" id="KW-0540">Nuclease</keyword>
<keyword evidence="1" id="KW-0255">Endonuclease</keyword>
<dbReference type="PROSITE" id="PS51257">
    <property type="entry name" value="PROKAR_LIPOPROTEIN"/>
    <property type="match status" value="1"/>
</dbReference>
<name>A0AAV4CFX1_9GAST</name>